<gene>
    <name evidence="1" type="primary">58</name>
    <name evidence="1" type="ORF">SEA_CREWMATE_58</name>
</gene>
<sequence length="135" mass="14516">MTDFKHTDQDGDHMEVTDSVRLDDHAYVVAVDGPGVFVSKADAPAVALAILEAAGWTSSTSSDPAALPANAVYTLRRHVEEAEKAAKLAADEEALDREALELLNAATESSYPTMPDNVIGSVWRRAARKARELHS</sequence>
<keyword evidence="2" id="KW-1185">Reference proteome</keyword>
<dbReference type="GeneID" id="77954703"/>
<dbReference type="RefSeq" id="YP_010678309.1">
    <property type="nucleotide sequence ID" value="NC_071033.1"/>
</dbReference>
<accession>A0AA48Y3L3</accession>
<name>A0AA48Y3L3_9CAUD</name>
<proteinExistence type="predicted"/>
<dbReference type="EMBL" id="OL549189">
    <property type="protein sequence ID" value="UIW13310.1"/>
    <property type="molecule type" value="Genomic_DNA"/>
</dbReference>
<evidence type="ECO:0000313" key="2">
    <source>
        <dbReference type="Proteomes" id="UP001200761"/>
    </source>
</evidence>
<protein>
    <submittedName>
        <fullName evidence="1">Uncharacterized protein</fullName>
    </submittedName>
</protein>
<reference evidence="1" key="1">
    <citation type="submission" date="2021-11" db="EMBL/GenBank/DDBJ databases">
        <authorList>
            <person name="Furlong K.P."/>
            <person name="Ghanmi N."/>
            <person name="Islam M.S."/>
            <person name="Jung D."/>
            <person name="Madani M.T."/>
            <person name="Petrova A."/>
            <person name="Ristovski M."/>
            <person name="Salikini A."/>
            <person name="Uppal M."/>
            <person name="Tran A."/>
            <person name="Tremblay V."/>
            <person name="Williams E."/>
            <person name="Giles L."/>
            <person name="McCarthy L."/>
            <person name="Wheaton K.A."/>
            <person name="Chan K."/>
            <person name="Rudner A.D."/>
            <person name="Beyer A.R."/>
            <person name="Chong R.A."/>
            <person name="Edgington N.P."/>
            <person name="Freise A.C."/>
            <person name="Garcia Costas A.M."/>
            <person name="Gibb B.P."/>
            <person name="Klyczek K.K."/>
            <person name="Swerdlow S.J."/>
            <person name="Garlena R.A."/>
            <person name="Russell D.A."/>
            <person name="Jacobs-Sera D."/>
            <person name="Hatfull G.F."/>
        </authorList>
    </citation>
    <scope>NUCLEOTIDE SEQUENCE</scope>
</reference>
<organism evidence="1 2">
    <name type="scientific">Arthrobacter phage Crewmate</name>
    <dbReference type="NCBI Taxonomy" id="2832317"/>
    <lineage>
        <taxon>Viruses</taxon>
        <taxon>Duplodnaviria</taxon>
        <taxon>Heunggongvirae</taxon>
        <taxon>Uroviricota</taxon>
        <taxon>Caudoviricetes</taxon>
        <taxon>Casidaviridae</taxon>
        <taxon>Manhattanvirus</taxon>
        <taxon>Manhattanvirus crewmate</taxon>
    </lineage>
</organism>
<evidence type="ECO:0000313" key="1">
    <source>
        <dbReference type="EMBL" id="UIW13310.1"/>
    </source>
</evidence>
<dbReference type="Proteomes" id="UP001200761">
    <property type="component" value="Segment"/>
</dbReference>
<dbReference type="KEGG" id="vg:77954703"/>